<evidence type="ECO:0000256" key="1">
    <source>
        <dbReference type="ARBA" id="ARBA00004477"/>
    </source>
</evidence>
<evidence type="ECO:0000256" key="8">
    <source>
        <dbReference type="ARBA" id="ARBA00022989"/>
    </source>
</evidence>
<feature type="transmembrane region" description="Helical" evidence="10">
    <location>
        <begin position="178"/>
        <end position="205"/>
    </location>
</feature>
<feature type="transmembrane region" description="Helical" evidence="10">
    <location>
        <begin position="217"/>
        <end position="237"/>
    </location>
</feature>
<comment type="pathway">
    <text evidence="2">Glycolipid biosynthesis; glycosylphosphatidylinositol-anchor biosynthesis.</text>
</comment>
<evidence type="ECO:0000256" key="6">
    <source>
        <dbReference type="ARBA" id="ARBA00022692"/>
    </source>
</evidence>
<dbReference type="EMBL" id="CP043494">
    <property type="protein sequence ID" value="WNG51096.1"/>
    <property type="molecule type" value="Genomic_DNA"/>
</dbReference>
<keyword evidence="6 10" id="KW-0812">Transmembrane</keyword>
<feature type="transmembrane region" description="Helical" evidence="10">
    <location>
        <begin position="328"/>
        <end position="349"/>
    </location>
</feature>
<name>A0ABY9X6S4_9BACT</name>
<accession>A0ABY9X6S4</accession>
<evidence type="ECO:0000256" key="7">
    <source>
        <dbReference type="ARBA" id="ARBA00022824"/>
    </source>
</evidence>
<dbReference type="InterPro" id="IPR007315">
    <property type="entry name" value="PIG-V/Gpi18"/>
</dbReference>
<gene>
    <name evidence="11" type="ORF">F0U60_48440</name>
</gene>
<keyword evidence="12" id="KW-1185">Reference proteome</keyword>
<keyword evidence="3" id="KW-0337">GPI-anchor biosynthesis</keyword>
<keyword evidence="9 10" id="KW-0472">Membrane</keyword>
<dbReference type="Proteomes" id="UP001611383">
    <property type="component" value="Chromosome"/>
</dbReference>
<evidence type="ECO:0000313" key="12">
    <source>
        <dbReference type="Proteomes" id="UP001611383"/>
    </source>
</evidence>
<evidence type="ECO:0000256" key="4">
    <source>
        <dbReference type="ARBA" id="ARBA00022676"/>
    </source>
</evidence>
<reference evidence="11 12" key="1">
    <citation type="submission" date="2019-08" db="EMBL/GenBank/DDBJ databases">
        <title>Archangium and Cystobacter genomes.</title>
        <authorList>
            <person name="Chen I.-C.K."/>
            <person name="Wielgoss S."/>
        </authorList>
    </citation>
    <scope>NUCLEOTIDE SEQUENCE [LARGE SCALE GENOMIC DNA]</scope>
    <source>
        <strain evidence="11 12">Cbm 6</strain>
    </source>
</reference>
<feature type="transmembrane region" description="Helical" evidence="10">
    <location>
        <begin position="286"/>
        <end position="316"/>
    </location>
</feature>
<evidence type="ECO:0000256" key="5">
    <source>
        <dbReference type="ARBA" id="ARBA00022679"/>
    </source>
</evidence>
<evidence type="ECO:0000256" key="10">
    <source>
        <dbReference type="SAM" id="Phobius"/>
    </source>
</evidence>
<protein>
    <recommendedName>
        <fullName evidence="13">Integral membrane protein</fullName>
    </recommendedName>
</protein>
<feature type="transmembrane region" description="Helical" evidence="10">
    <location>
        <begin position="99"/>
        <end position="119"/>
    </location>
</feature>
<dbReference type="PANTHER" id="PTHR12468">
    <property type="entry name" value="GPI MANNOSYLTRANSFERASE 2"/>
    <property type="match status" value="1"/>
</dbReference>
<keyword evidence="4" id="KW-0328">Glycosyltransferase</keyword>
<evidence type="ECO:0000256" key="9">
    <source>
        <dbReference type="ARBA" id="ARBA00023136"/>
    </source>
</evidence>
<evidence type="ECO:0000256" key="3">
    <source>
        <dbReference type="ARBA" id="ARBA00022502"/>
    </source>
</evidence>
<feature type="transmembrane region" description="Helical" evidence="10">
    <location>
        <begin position="23"/>
        <end position="44"/>
    </location>
</feature>
<evidence type="ECO:0008006" key="13">
    <source>
        <dbReference type="Google" id="ProtNLM"/>
    </source>
</evidence>
<organism evidence="11 12">
    <name type="scientific">Archangium minus</name>
    <dbReference type="NCBI Taxonomy" id="83450"/>
    <lineage>
        <taxon>Bacteria</taxon>
        <taxon>Pseudomonadati</taxon>
        <taxon>Myxococcota</taxon>
        <taxon>Myxococcia</taxon>
        <taxon>Myxococcales</taxon>
        <taxon>Cystobacterineae</taxon>
        <taxon>Archangiaceae</taxon>
        <taxon>Archangium</taxon>
    </lineage>
</organism>
<keyword evidence="5" id="KW-0808">Transferase</keyword>
<dbReference type="PANTHER" id="PTHR12468:SF2">
    <property type="entry name" value="GPI MANNOSYLTRANSFERASE 2"/>
    <property type="match status" value="1"/>
</dbReference>
<proteinExistence type="predicted"/>
<keyword evidence="7" id="KW-0256">Endoplasmic reticulum</keyword>
<keyword evidence="8 10" id="KW-1133">Transmembrane helix</keyword>
<dbReference type="Pfam" id="PF04188">
    <property type="entry name" value="Mannosyl_trans2"/>
    <property type="match status" value="1"/>
</dbReference>
<evidence type="ECO:0000256" key="2">
    <source>
        <dbReference type="ARBA" id="ARBA00004687"/>
    </source>
</evidence>
<sequence length="376" mass="42083">MSKVETASSGFGATEDTGSPRRLWFFALGLCSLMLVHHFGLWAWTAHRRGFPLLQGLLHWDSSFYSTIATQGYTPYQWAFLPLYPMTVRLVRALLGGAVPPQVVGCVLSSVCLLAFVFWAQRRGLERDNVFPLAPRTMWGWFFFLYTPASYALHSHHTEGLFLLLSLGAFLSAWDERFWLTALFAGLCVWTRNQGMFVAAVAALLLAERAQGGRERLIRFAGVGALTLAAFGGLLAVEWIDTGDALAHFHAQANWQHVDSAWGALRTLWYGNPGQHLGGWSLRRGIFFALLLALSVAMLRKSWPLALYGLLSLVVMLPQGDFSNAFRFGAVLFPLLFLLGDWLATWPAWLRWPVAGYILVFNHKVTHGFIIGVWAY</sequence>
<dbReference type="RefSeq" id="WP_395810967.1">
    <property type="nucleotide sequence ID" value="NZ_CP043494.1"/>
</dbReference>
<comment type="subcellular location">
    <subcellularLocation>
        <location evidence="1">Endoplasmic reticulum membrane</location>
        <topology evidence="1">Multi-pass membrane protein</topology>
    </subcellularLocation>
</comment>
<evidence type="ECO:0000313" key="11">
    <source>
        <dbReference type="EMBL" id="WNG51096.1"/>
    </source>
</evidence>
<feature type="transmembrane region" description="Helical" evidence="10">
    <location>
        <begin position="139"/>
        <end position="158"/>
    </location>
</feature>